<gene>
    <name evidence="2" type="ORF">IOQ59_20190</name>
</gene>
<feature type="transmembrane region" description="Helical" evidence="1">
    <location>
        <begin position="61"/>
        <end position="82"/>
    </location>
</feature>
<organism evidence="2 3">
    <name type="scientific">Pontibacterium sinense</name>
    <dbReference type="NCBI Taxonomy" id="2781979"/>
    <lineage>
        <taxon>Bacteria</taxon>
        <taxon>Pseudomonadati</taxon>
        <taxon>Pseudomonadota</taxon>
        <taxon>Gammaproteobacteria</taxon>
        <taxon>Oceanospirillales</taxon>
        <taxon>Oceanospirillaceae</taxon>
        <taxon>Pontibacterium</taxon>
    </lineage>
</organism>
<comment type="caution">
    <text evidence="2">The sequence shown here is derived from an EMBL/GenBank/DDBJ whole genome shotgun (WGS) entry which is preliminary data.</text>
</comment>
<keyword evidence="1" id="KW-1133">Transmembrane helix</keyword>
<keyword evidence="1" id="KW-0812">Transmembrane</keyword>
<dbReference type="EMBL" id="JADEYS010000030">
    <property type="protein sequence ID" value="MBE9399589.1"/>
    <property type="molecule type" value="Genomic_DNA"/>
</dbReference>
<evidence type="ECO:0000256" key="1">
    <source>
        <dbReference type="SAM" id="Phobius"/>
    </source>
</evidence>
<evidence type="ECO:0000313" key="2">
    <source>
        <dbReference type="EMBL" id="MBE9399589.1"/>
    </source>
</evidence>
<accession>A0A8J7FHR0</accession>
<keyword evidence="1" id="KW-0472">Membrane</keyword>
<proteinExistence type="predicted"/>
<dbReference type="AlphaFoldDB" id="A0A8J7FHR0"/>
<sequence>MLRIGLLLLILPLVVMMGSYFIELSAVNACLSAGGSYDYFNGVCDQSLTHAYSPFMERNPLLVNGGMLLSVLGLFLCLAGLYTRAR</sequence>
<keyword evidence="3" id="KW-1185">Reference proteome</keyword>
<reference evidence="2" key="1">
    <citation type="submission" date="2020-10" db="EMBL/GenBank/DDBJ databases">
        <title>Bacterium isolated from coastal waters sediment.</title>
        <authorList>
            <person name="Chen R.-J."/>
            <person name="Lu D.-C."/>
            <person name="Zhu K.-L."/>
            <person name="Du Z.-J."/>
        </authorList>
    </citation>
    <scope>NUCLEOTIDE SEQUENCE</scope>
    <source>
        <strain evidence="2">N1Y112</strain>
    </source>
</reference>
<evidence type="ECO:0000313" key="3">
    <source>
        <dbReference type="Proteomes" id="UP000640333"/>
    </source>
</evidence>
<dbReference type="Proteomes" id="UP000640333">
    <property type="component" value="Unassembled WGS sequence"/>
</dbReference>
<name>A0A8J7FHR0_9GAMM</name>
<protein>
    <submittedName>
        <fullName evidence="2">Uncharacterized protein</fullName>
    </submittedName>
</protein>